<proteinExistence type="predicted"/>
<dbReference type="PATRIC" id="fig|754436.4.peg.2243"/>
<name>A0A0J1GN28_9GAMM</name>
<organism evidence="2 3">
    <name type="scientific">Photobacterium aphoticum</name>
    <dbReference type="NCBI Taxonomy" id="754436"/>
    <lineage>
        <taxon>Bacteria</taxon>
        <taxon>Pseudomonadati</taxon>
        <taxon>Pseudomonadota</taxon>
        <taxon>Gammaproteobacteria</taxon>
        <taxon>Vibrionales</taxon>
        <taxon>Vibrionaceae</taxon>
        <taxon>Photobacterium</taxon>
    </lineage>
</organism>
<dbReference type="AlphaFoldDB" id="A0A0J1GN28"/>
<protein>
    <recommendedName>
        <fullName evidence="4">Lipoprotein</fullName>
    </recommendedName>
</protein>
<dbReference type="EMBL" id="LDOV01000019">
    <property type="protein sequence ID" value="KLV00854.1"/>
    <property type="molecule type" value="Genomic_DNA"/>
</dbReference>
<keyword evidence="3" id="KW-1185">Reference proteome</keyword>
<keyword evidence="1" id="KW-0732">Signal</keyword>
<reference evidence="2 3" key="1">
    <citation type="submission" date="2015-05" db="EMBL/GenBank/DDBJ databases">
        <title>Photobacterium galathea sp. nov.</title>
        <authorList>
            <person name="Machado H."/>
            <person name="Gram L."/>
        </authorList>
    </citation>
    <scope>NUCLEOTIDE SEQUENCE [LARGE SCALE GENOMIC DNA]</scope>
    <source>
        <strain evidence="2 3">DSM 25995</strain>
    </source>
</reference>
<evidence type="ECO:0000256" key="1">
    <source>
        <dbReference type="SAM" id="SignalP"/>
    </source>
</evidence>
<dbReference type="Proteomes" id="UP000036426">
    <property type="component" value="Unassembled WGS sequence"/>
</dbReference>
<feature type="chain" id="PRO_5005251774" description="Lipoprotein" evidence="1">
    <location>
        <begin position="25"/>
        <end position="154"/>
    </location>
</feature>
<dbReference type="RefSeq" id="WP_047874377.1">
    <property type="nucleotide sequence ID" value="NZ_BMYC01000012.1"/>
</dbReference>
<sequence>MLLRLMTLTSTILLTGCMATSYHAPSGDDVATIKFVNQGRGNADVYIYQGAEFCTGKQDAGTVDRLSSHTVSVVGNQPQSFSFGYGFTDYSGTKSCAITATFTPESQRDYEVLIVSSYGGCVAYLYELEQGQKREISGKQREYAKPYTNDNWCE</sequence>
<gene>
    <name evidence="2" type="ORF">ABT58_10580</name>
</gene>
<dbReference type="OrthoDB" id="7068001at2"/>
<feature type="signal peptide" evidence="1">
    <location>
        <begin position="1"/>
        <end position="24"/>
    </location>
</feature>
<accession>A0A0J1GN28</accession>
<evidence type="ECO:0000313" key="3">
    <source>
        <dbReference type="Proteomes" id="UP000036426"/>
    </source>
</evidence>
<evidence type="ECO:0000313" key="2">
    <source>
        <dbReference type="EMBL" id="KLV00854.1"/>
    </source>
</evidence>
<comment type="caution">
    <text evidence="2">The sequence shown here is derived from an EMBL/GenBank/DDBJ whole genome shotgun (WGS) entry which is preliminary data.</text>
</comment>
<evidence type="ECO:0008006" key="4">
    <source>
        <dbReference type="Google" id="ProtNLM"/>
    </source>
</evidence>
<dbReference type="PROSITE" id="PS51257">
    <property type="entry name" value="PROKAR_LIPOPROTEIN"/>
    <property type="match status" value="1"/>
</dbReference>